<dbReference type="AlphaFoldDB" id="A0A2V2MV23"/>
<keyword evidence="1" id="KW-0472">Membrane</keyword>
<dbReference type="Proteomes" id="UP000245657">
    <property type="component" value="Unassembled WGS sequence"/>
</dbReference>
<dbReference type="GeneID" id="97547151"/>
<gene>
    <name evidence="2" type="ORF">DK846_10190</name>
</gene>
<keyword evidence="1" id="KW-1133">Transmembrane helix</keyword>
<organism evidence="2 3">
    <name type="scientific">Methanospirillum lacunae</name>
    <dbReference type="NCBI Taxonomy" id="668570"/>
    <lineage>
        <taxon>Archaea</taxon>
        <taxon>Methanobacteriati</taxon>
        <taxon>Methanobacteriota</taxon>
        <taxon>Stenosarchaea group</taxon>
        <taxon>Methanomicrobia</taxon>
        <taxon>Methanomicrobiales</taxon>
        <taxon>Methanospirillaceae</taxon>
        <taxon>Methanospirillum</taxon>
    </lineage>
</organism>
<dbReference type="RefSeq" id="WP_109968847.1">
    <property type="nucleotide sequence ID" value="NZ_CP176093.1"/>
</dbReference>
<comment type="caution">
    <text evidence="2">The sequence shown here is derived from an EMBL/GenBank/DDBJ whole genome shotgun (WGS) entry which is preliminary data.</text>
</comment>
<feature type="transmembrane region" description="Helical" evidence="1">
    <location>
        <begin position="7"/>
        <end position="27"/>
    </location>
</feature>
<sequence length="90" mass="9933">MVSRTPIQCIICAMIIIIGVIECPLGMADNIYGVTEYQKINNSPTDSYSDPNQSSHFLVETCTHSDLYGESIISMDQSQLNISSILFGKK</sequence>
<name>A0A2V2MV23_9EURY</name>
<keyword evidence="3" id="KW-1185">Reference proteome</keyword>
<proteinExistence type="predicted"/>
<evidence type="ECO:0000256" key="1">
    <source>
        <dbReference type="SAM" id="Phobius"/>
    </source>
</evidence>
<keyword evidence="1" id="KW-0812">Transmembrane</keyword>
<reference evidence="2 3" key="1">
    <citation type="submission" date="2018-05" db="EMBL/GenBank/DDBJ databases">
        <title>Draft genome of Methanospirillum lacunae Ki8-1.</title>
        <authorList>
            <person name="Dueholm M.S."/>
            <person name="Nielsen P.H."/>
            <person name="Bakmann L.F."/>
            <person name="Otzen D.E."/>
        </authorList>
    </citation>
    <scope>NUCLEOTIDE SEQUENCE [LARGE SCALE GENOMIC DNA]</scope>
    <source>
        <strain evidence="2 3">Ki8-1</strain>
    </source>
</reference>
<evidence type="ECO:0000313" key="3">
    <source>
        <dbReference type="Proteomes" id="UP000245657"/>
    </source>
</evidence>
<protein>
    <submittedName>
        <fullName evidence="2">Uncharacterized protein</fullName>
    </submittedName>
</protein>
<dbReference type="EMBL" id="QGMY01000008">
    <property type="protein sequence ID" value="PWR71229.1"/>
    <property type="molecule type" value="Genomic_DNA"/>
</dbReference>
<evidence type="ECO:0000313" key="2">
    <source>
        <dbReference type="EMBL" id="PWR71229.1"/>
    </source>
</evidence>
<accession>A0A2V2MV23</accession>